<dbReference type="Proteomes" id="UP000575083">
    <property type="component" value="Unassembled WGS sequence"/>
</dbReference>
<accession>A0A7X0PDA8</accession>
<reference evidence="4 5" key="1">
    <citation type="submission" date="2020-08" db="EMBL/GenBank/DDBJ databases">
        <title>Functional genomics of gut bacteria from endangered species of beetles.</title>
        <authorList>
            <person name="Carlos-Shanley C."/>
        </authorList>
    </citation>
    <scope>NUCLEOTIDE SEQUENCE [LARGE SCALE GENOMIC DNA]</scope>
    <source>
        <strain evidence="4 5">S00198</strain>
    </source>
</reference>
<dbReference type="NCBIfam" id="TIGR01262">
    <property type="entry name" value="maiA"/>
    <property type="match status" value="1"/>
</dbReference>
<keyword evidence="4" id="KW-0670">Pyruvate</keyword>
<gene>
    <name evidence="4" type="ORF">HNP48_002477</name>
</gene>
<dbReference type="InterPro" id="IPR040079">
    <property type="entry name" value="Glutathione_S-Trfase"/>
</dbReference>
<dbReference type="RefSeq" id="WP_184857223.1">
    <property type="nucleotide sequence ID" value="NZ_JACHLK010000004.1"/>
</dbReference>
<dbReference type="GO" id="GO:0004364">
    <property type="term" value="F:glutathione transferase activity"/>
    <property type="evidence" value="ECO:0007669"/>
    <property type="project" value="TreeGrafter"/>
</dbReference>
<dbReference type="SFLD" id="SFLDG00358">
    <property type="entry name" value="Main_(cytGST)"/>
    <property type="match status" value="1"/>
</dbReference>
<dbReference type="InterPro" id="IPR034330">
    <property type="entry name" value="GST_Zeta_C"/>
</dbReference>
<comment type="caution">
    <text evidence="4">The sequence shown here is derived from an EMBL/GenBank/DDBJ whole genome shotgun (WGS) entry which is preliminary data.</text>
</comment>
<feature type="domain" description="GST N-terminal" evidence="2">
    <location>
        <begin position="1"/>
        <end position="84"/>
    </location>
</feature>
<dbReference type="SUPFAM" id="SSF47616">
    <property type="entry name" value="GST C-terminal domain-like"/>
    <property type="match status" value="1"/>
</dbReference>
<dbReference type="InterPro" id="IPR034333">
    <property type="entry name" value="GST_Zeta_N"/>
</dbReference>
<dbReference type="CDD" id="cd03042">
    <property type="entry name" value="GST_N_Zeta"/>
    <property type="match status" value="1"/>
</dbReference>
<name>A0A7X0PDA8_9BURK</name>
<evidence type="ECO:0000259" key="2">
    <source>
        <dbReference type="PROSITE" id="PS50404"/>
    </source>
</evidence>
<evidence type="ECO:0000256" key="1">
    <source>
        <dbReference type="ARBA" id="ARBA00010007"/>
    </source>
</evidence>
<dbReference type="GO" id="GO:0006749">
    <property type="term" value="P:glutathione metabolic process"/>
    <property type="evidence" value="ECO:0007669"/>
    <property type="project" value="TreeGrafter"/>
</dbReference>
<dbReference type="Gene3D" id="3.40.30.10">
    <property type="entry name" value="Glutaredoxin"/>
    <property type="match status" value="1"/>
</dbReference>
<dbReference type="PROSITE" id="PS50404">
    <property type="entry name" value="GST_NTER"/>
    <property type="match status" value="1"/>
</dbReference>
<dbReference type="InterPro" id="IPR036249">
    <property type="entry name" value="Thioredoxin-like_sf"/>
</dbReference>
<dbReference type="FunFam" id="1.20.1050.10:FF:000017">
    <property type="entry name" value="Maleylacetoacetate isomerase"/>
    <property type="match status" value="1"/>
</dbReference>
<dbReference type="SFLD" id="SFLDS00019">
    <property type="entry name" value="Glutathione_Transferase_(cytos"/>
    <property type="match status" value="1"/>
</dbReference>
<comment type="similarity">
    <text evidence="1">Belongs to the GST superfamily. Zeta family.</text>
</comment>
<dbReference type="EMBL" id="JACHLK010000004">
    <property type="protein sequence ID" value="MBB6559805.1"/>
    <property type="molecule type" value="Genomic_DNA"/>
</dbReference>
<dbReference type="GO" id="GO:0016034">
    <property type="term" value="F:maleylacetoacetate isomerase activity"/>
    <property type="evidence" value="ECO:0007669"/>
    <property type="project" value="TreeGrafter"/>
</dbReference>
<feature type="domain" description="GST C-terminal" evidence="3">
    <location>
        <begin position="89"/>
        <end position="217"/>
    </location>
</feature>
<evidence type="ECO:0000313" key="5">
    <source>
        <dbReference type="Proteomes" id="UP000575083"/>
    </source>
</evidence>
<dbReference type="EC" id="5.2.1.4" evidence="4"/>
<dbReference type="PANTHER" id="PTHR42673">
    <property type="entry name" value="MALEYLACETOACETATE ISOMERASE"/>
    <property type="match status" value="1"/>
</dbReference>
<keyword evidence="4" id="KW-0413">Isomerase</keyword>
<dbReference type="GO" id="GO:0006559">
    <property type="term" value="P:L-phenylalanine catabolic process"/>
    <property type="evidence" value="ECO:0007669"/>
    <property type="project" value="TreeGrafter"/>
</dbReference>
<evidence type="ECO:0000259" key="3">
    <source>
        <dbReference type="PROSITE" id="PS50405"/>
    </source>
</evidence>
<dbReference type="Gene3D" id="1.20.1050.10">
    <property type="match status" value="1"/>
</dbReference>
<proteinExistence type="inferred from homology"/>
<dbReference type="Pfam" id="PF13417">
    <property type="entry name" value="GST_N_3"/>
    <property type="match status" value="1"/>
</dbReference>
<dbReference type="Pfam" id="PF13410">
    <property type="entry name" value="GST_C_2"/>
    <property type="match status" value="1"/>
</dbReference>
<dbReference type="InterPro" id="IPR004045">
    <property type="entry name" value="Glutathione_S-Trfase_N"/>
</dbReference>
<sequence>MDRILYTYFRSSAAYRVRIALHLKGLTATQIPVHLVRDGGEQLKPEYKAINPQGLVPVFGEDGMRVSQSLAILEYLEEQYPGTPLLPANAADRARVRQLALVVACEIHPLNNLRVLKYLSGTLGVPEAAKNDWIKHWIAEGFAALETELTAAGSGAGQFCFGDTPTLADCCLVPQIFNARRFEVDLSPYPTLVAIDARCQALPAFQQAHPAQQPDAQ</sequence>
<dbReference type="InterPro" id="IPR036282">
    <property type="entry name" value="Glutathione-S-Trfase_C_sf"/>
</dbReference>
<dbReference type="PROSITE" id="PS50405">
    <property type="entry name" value="GST_CTER"/>
    <property type="match status" value="1"/>
</dbReference>
<protein>
    <submittedName>
        <fullName evidence="4">Maleylpyruvate isomerase</fullName>
        <ecNumber evidence="4">5.2.1.4</ecNumber>
    </submittedName>
</protein>
<dbReference type="PANTHER" id="PTHR42673:SF21">
    <property type="entry name" value="GLUTATHIONE S-TRANSFERASE YFCF"/>
    <property type="match status" value="1"/>
</dbReference>
<dbReference type="AlphaFoldDB" id="A0A7X0PDA8"/>
<dbReference type="CDD" id="cd03191">
    <property type="entry name" value="GST_C_Zeta"/>
    <property type="match status" value="1"/>
</dbReference>
<dbReference type="InterPro" id="IPR005955">
    <property type="entry name" value="GST_Zeta"/>
</dbReference>
<keyword evidence="5" id="KW-1185">Reference proteome</keyword>
<organism evidence="4 5">
    <name type="scientific">Acidovorax soli</name>
    <dbReference type="NCBI Taxonomy" id="592050"/>
    <lineage>
        <taxon>Bacteria</taxon>
        <taxon>Pseudomonadati</taxon>
        <taxon>Pseudomonadota</taxon>
        <taxon>Betaproteobacteria</taxon>
        <taxon>Burkholderiales</taxon>
        <taxon>Comamonadaceae</taxon>
        <taxon>Acidovorax</taxon>
    </lineage>
</organism>
<evidence type="ECO:0000313" key="4">
    <source>
        <dbReference type="EMBL" id="MBB6559805.1"/>
    </source>
</evidence>
<dbReference type="InterPro" id="IPR010987">
    <property type="entry name" value="Glutathione-S-Trfase_C-like"/>
</dbReference>
<dbReference type="GO" id="GO:0005737">
    <property type="term" value="C:cytoplasm"/>
    <property type="evidence" value="ECO:0007669"/>
    <property type="project" value="InterPro"/>
</dbReference>
<dbReference type="GO" id="GO:0050077">
    <property type="term" value="F:maleylpyruvate isomerase activity"/>
    <property type="evidence" value="ECO:0007669"/>
    <property type="project" value="UniProtKB-EC"/>
</dbReference>
<dbReference type="SUPFAM" id="SSF52833">
    <property type="entry name" value="Thioredoxin-like"/>
    <property type="match status" value="1"/>
</dbReference>